<sequence>MKLEVLHVPDCPNLPPLLDRLAEITDVPVTTRLVQSDAEAAEHGMAGSPTLLIDGVDPFAGEEPCECGVACRLFRDEHGRLVPIPTAEQLRDAIIRTATTGGVAALTGWRQACRVSLDPVERAVHQAILAAFATTSWPPQLAELSGLVSDGRGIEAVLAGLHRRDVIRLDAEGRIAVAYPFSAAPTGHRVRIGGPDGVTVSAMCAVDALGISAMLGGRDTVIESVDAATGAPITITTCSGRTSWQPADAVVFLSTAAGDGPSADCCCRDLNFFTDRTSAQAWSAAHPQVRGDIVDQATAELLGADLFGQLLTPSIPEEGS</sequence>
<dbReference type="InterPro" id="IPR004927">
    <property type="entry name" value="MerB"/>
</dbReference>
<comment type="caution">
    <text evidence="1">The sequence shown here is derived from an EMBL/GenBank/DDBJ whole genome shotgun (WGS) entry which is preliminary data.</text>
</comment>
<dbReference type="InterPro" id="IPR053717">
    <property type="entry name" value="MerB_lyase_sf"/>
</dbReference>
<evidence type="ECO:0008006" key="3">
    <source>
        <dbReference type="Google" id="ProtNLM"/>
    </source>
</evidence>
<proteinExistence type="predicted"/>
<protein>
    <recommendedName>
        <fullName evidence="3">Alkylmercury lyase</fullName>
    </recommendedName>
</protein>
<accession>A0A7Y9I4W3</accession>
<dbReference type="GO" id="GO:0018836">
    <property type="term" value="F:alkylmercury lyase activity"/>
    <property type="evidence" value="ECO:0007669"/>
    <property type="project" value="InterPro"/>
</dbReference>
<gene>
    <name evidence="1" type="ORF">BKA15_001415</name>
</gene>
<dbReference type="EMBL" id="JACCBU010000001">
    <property type="protein sequence ID" value="NYE70086.1"/>
    <property type="molecule type" value="Genomic_DNA"/>
</dbReference>
<organism evidence="1 2">
    <name type="scientific">Microlunatus parietis</name>
    <dbReference type="NCBI Taxonomy" id="682979"/>
    <lineage>
        <taxon>Bacteria</taxon>
        <taxon>Bacillati</taxon>
        <taxon>Actinomycetota</taxon>
        <taxon>Actinomycetes</taxon>
        <taxon>Propionibacteriales</taxon>
        <taxon>Propionibacteriaceae</taxon>
        <taxon>Microlunatus</taxon>
    </lineage>
</organism>
<dbReference type="Proteomes" id="UP000569914">
    <property type="component" value="Unassembled WGS sequence"/>
</dbReference>
<name>A0A7Y9I4W3_9ACTN</name>
<keyword evidence="2" id="KW-1185">Reference proteome</keyword>
<reference evidence="1 2" key="1">
    <citation type="submission" date="2020-07" db="EMBL/GenBank/DDBJ databases">
        <title>Sequencing the genomes of 1000 actinobacteria strains.</title>
        <authorList>
            <person name="Klenk H.-P."/>
        </authorList>
    </citation>
    <scope>NUCLEOTIDE SEQUENCE [LARGE SCALE GENOMIC DNA]</scope>
    <source>
        <strain evidence="1 2">DSM 22083</strain>
    </source>
</reference>
<dbReference type="SUPFAM" id="SSF160387">
    <property type="entry name" value="NosL/MerB-like"/>
    <property type="match status" value="1"/>
</dbReference>
<evidence type="ECO:0000313" key="2">
    <source>
        <dbReference type="Proteomes" id="UP000569914"/>
    </source>
</evidence>
<dbReference type="AlphaFoldDB" id="A0A7Y9I4W3"/>
<dbReference type="Pfam" id="PF03243">
    <property type="entry name" value="MerB"/>
    <property type="match status" value="1"/>
</dbReference>
<dbReference type="RefSeq" id="WP_179749292.1">
    <property type="nucleotide sequence ID" value="NZ_JACCBU010000001.1"/>
</dbReference>
<evidence type="ECO:0000313" key="1">
    <source>
        <dbReference type="EMBL" id="NYE70086.1"/>
    </source>
</evidence>
<dbReference type="Gene3D" id="3.30.450.410">
    <property type="match status" value="1"/>
</dbReference>